<feature type="domain" description="K Homology" evidence="2">
    <location>
        <begin position="10"/>
        <end position="79"/>
    </location>
</feature>
<gene>
    <name evidence="3" type="ORF">DM01DRAFT_1407072</name>
</gene>
<dbReference type="InterPro" id="IPR004088">
    <property type="entry name" value="KH_dom_type_1"/>
</dbReference>
<dbReference type="STRING" id="101127.A0A1X2GJ61"/>
<protein>
    <recommendedName>
        <fullName evidence="2">K Homology domain-containing protein</fullName>
    </recommendedName>
</protein>
<dbReference type="EMBL" id="MCGT01000012">
    <property type="protein sequence ID" value="ORX55021.1"/>
    <property type="molecule type" value="Genomic_DNA"/>
</dbReference>
<reference evidence="3 4" key="1">
    <citation type="submission" date="2016-07" db="EMBL/GenBank/DDBJ databases">
        <title>Pervasive Adenine N6-methylation of Active Genes in Fungi.</title>
        <authorList>
            <consortium name="DOE Joint Genome Institute"/>
            <person name="Mondo S.J."/>
            <person name="Dannebaum R.O."/>
            <person name="Kuo R.C."/>
            <person name="Labutti K."/>
            <person name="Haridas S."/>
            <person name="Kuo A."/>
            <person name="Salamov A."/>
            <person name="Ahrendt S.R."/>
            <person name="Lipzen A."/>
            <person name="Sullivan W."/>
            <person name="Andreopoulos W.B."/>
            <person name="Clum A."/>
            <person name="Lindquist E."/>
            <person name="Daum C."/>
            <person name="Ramamoorthy G.K."/>
            <person name="Gryganskyi A."/>
            <person name="Culley D."/>
            <person name="Magnuson J.K."/>
            <person name="James T.Y."/>
            <person name="O'Malley M.A."/>
            <person name="Stajich J.E."/>
            <person name="Spatafora J.W."/>
            <person name="Visel A."/>
            <person name="Grigoriev I.V."/>
        </authorList>
    </citation>
    <scope>NUCLEOTIDE SEQUENCE [LARGE SCALE GENOMIC DNA]</scope>
    <source>
        <strain evidence="3 4">NRRL 3301</strain>
    </source>
</reference>
<dbReference type="SUPFAM" id="SSF54791">
    <property type="entry name" value="Eukaryotic type KH-domain (KH-domain type I)"/>
    <property type="match status" value="1"/>
</dbReference>
<dbReference type="OrthoDB" id="2367755at2759"/>
<dbReference type="CDD" id="cd00105">
    <property type="entry name" value="KH-I"/>
    <property type="match status" value="1"/>
</dbReference>
<dbReference type="Pfam" id="PF00013">
    <property type="entry name" value="KH_1"/>
    <property type="match status" value="1"/>
</dbReference>
<dbReference type="GO" id="GO:0003723">
    <property type="term" value="F:RNA binding"/>
    <property type="evidence" value="ECO:0007669"/>
    <property type="project" value="UniProtKB-UniRule"/>
</dbReference>
<accession>A0A1X2GJ61</accession>
<dbReference type="InterPro" id="IPR004087">
    <property type="entry name" value="KH_dom"/>
</dbReference>
<sequence length="218" mass="24822">MYKLARTDKTPVTLRALIPQRQVGKIIGTHGQRHQKIESGYQVKMYFHDVGDRYGRLCSIGGSPYNVACAWRDVLELIFDYVTIESYFVYIAFLIPGELAAHLQLIPSSLGDGGCILHEISDKSKCRIVIEPKPLPNTSEHIMRVSVNTMTAHCYKMFETAVTGIAQQFRIHRYKALSPHNIYFTPGCFTRPIEESDQDDEDYICRSSTTSPLWSNTR</sequence>
<name>A0A1X2GJ61_9FUNG</name>
<keyword evidence="4" id="KW-1185">Reference proteome</keyword>
<dbReference type="PROSITE" id="PS50084">
    <property type="entry name" value="KH_TYPE_1"/>
    <property type="match status" value="1"/>
</dbReference>
<dbReference type="InterPro" id="IPR036612">
    <property type="entry name" value="KH_dom_type_1_sf"/>
</dbReference>
<keyword evidence="1" id="KW-0694">RNA-binding</keyword>
<dbReference type="Proteomes" id="UP000242146">
    <property type="component" value="Unassembled WGS sequence"/>
</dbReference>
<evidence type="ECO:0000313" key="3">
    <source>
        <dbReference type="EMBL" id="ORX55021.1"/>
    </source>
</evidence>
<dbReference type="Gene3D" id="3.30.310.210">
    <property type="match status" value="1"/>
</dbReference>
<evidence type="ECO:0000313" key="4">
    <source>
        <dbReference type="Proteomes" id="UP000242146"/>
    </source>
</evidence>
<dbReference type="SMART" id="SM00322">
    <property type="entry name" value="KH"/>
    <property type="match status" value="1"/>
</dbReference>
<comment type="caution">
    <text evidence="3">The sequence shown here is derived from an EMBL/GenBank/DDBJ whole genome shotgun (WGS) entry which is preliminary data.</text>
</comment>
<organism evidence="3 4">
    <name type="scientific">Hesseltinella vesiculosa</name>
    <dbReference type="NCBI Taxonomy" id="101127"/>
    <lineage>
        <taxon>Eukaryota</taxon>
        <taxon>Fungi</taxon>
        <taxon>Fungi incertae sedis</taxon>
        <taxon>Mucoromycota</taxon>
        <taxon>Mucoromycotina</taxon>
        <taxon>Mucoromycetes</taxon>
        <taxon>Mucorales</taxon>
        <taxon>Cunninghamellaceae</taxon>
        <taxon>Hesseltinella</taxon>
    </lineage>
</organism>
<dbReference type="AlphaFoldDB" id="A0A1X2GJ61"/>
<proteinExistence type="predicted"/>
<evidence type="ECO:0000256" key="1">
    <source>
        <dbReference type="PROSITE-ProRule" id="PRU00117"/>
    </source>
</evidence>
<evidence type="ECO:0000259" key="2">
    <source>
        <dbReference type="SMART" id="SM00322"/>
    </source>
</evidence>